<organism evidence="1 2">
    <name type="scientific">Pediococcus stilesii</name>
    <dbReference type="NCBI Taxonomy" id="331679"/>
    <lineage>
        <taxon>Bacteria</taxon>
        <taxon>Bacillati</taxon>
        <taxon>Bacillota</taxon>
        <taxon>Bacilli</taxon>
        <taxon>Lactobacillales</taxon>
        <taxon>Lactobacillaceae</taxon>
        <taxon>Pediococcus</taxon>
    </lineage>
</organism>
<name>A0A5R9BUX3_9LACO</name>
<dbReference type="InterPro" id="IPR006379">
    <property type="entry name" value="HAD-SF_hydro_IIB"/>
</dbReference>
<reference evidence="1 2" key="1">
    <citation type="submission" date="2019-05" db="EMBL/GenBank/DDBJ databases">
        <title>The metagenome of a microbial culture collection derived from dairy environment covers the genomic content of the human microbiome.</title>
        <authorList>
            <person name="Roder T."/>
            <person name="Wuthrich D."/>
            <person name="Sattari Z."/>
            <person name="Von Ah U."/>
            <person name="Bar C."/>
            <person name="Ronchi F."/>
            <person name="Macpherson A.J."/>
            <person name="Ganal-Vonarburg S.C."/>
            <person name="Bruggmann R."/>
            <person name="Vergeres G."/>
        </authorList>
    </citation>
    <scope>NUCLEOTIDE SEQUENCE [LARGE SCALE GENOMIC DNA]</scope>
    <source>
        <strain evidence="1 2">FAM 18815</strain>
    </source>
</reference>
<dbReference type="SFLD" id="SFLDS00003">
    <property type="entry name" value="Haloacid_Dehalogenase"/>
    <property type="match status" value="1"/>
</dbReference>
<dbReference type="Gene3D" id="3.30.1240.10">
    <property type="match status" value="1"/>
</dbReference>
<dbReference type="NCBIfam" id="TIGR00099">
    <property type="entry name" value="Cof-subfamily"/>
    <property type="match status" value="1"/>
</dbReference>
<gene>
    <name evidence="1" type="ORF">FEZ51_05700</name>
</gene>
<sequence length="269" mass="30241">MIATDMDQTFLDNQNQYNKQRFKEIFSEMNRQNIHFVVASGSQHERLQSLFKPIAEQMDFISQNGSIIYSGNELLDVQQLSSELIQETLDSITSTFNPNEILINICGLASSYVDTATSSEIFDFLSQFYKHLQTVDNIGSFTTNQIDDPIVKIAVGFGDAPDVNQKINQLRGLLNPQLSSLSSGFNTELVGLNHVDKSSALKRLMQKYDVQPDELVTFGDNENDLQMLKMTPNGYAIQNAFPVVKESANHITTYDNDHDGVLDTLEKLL</sequence>
<dbReference type="GO" id="GO:0005829">
    <property type="term" value="C:cytosol"/>
    <property type="evidence" value="ECO:0007669"/>
    <property type="project" value="TreeGrafter"/>
</dbReference>
<dbReference type="SFLD" id="SFLDG01140">
    <property type="entry name" value="C2.B:_Phosphomannomutase_and_P"/>
    <property type="match status" value="1"/>
</dbReference>
<dbReference type="GO" id="GO:0000287">
    <property type="term" value="F:magnesium ion binding"/>
    <property type="evidence" value="ECO:0007669"/>
    <property type="project" value="TreeGrafter"/>
</dbReference>
<dbReference type="InterPro" id="IPR036412">
    <property type="entry name" value="HAD-like_sf"/>
</dbReference>
<protein>
    <submittedName>
        <fullName evidence="1">Cof-type HAD-IIB family hydrolase</fullName>
    </submittedName>
</protein>
<dbReference type="SUPFAM" id="SSF56784">
    <property type="entry name" value="HAD-like"/>
    <property type="match status" value="1"/>
</dbReference>
<dbReference type="PANTHER" id="PTHR10000:SF53">
    <property type="entry name" value="5-AMINO-6-(5-PHOSPHO-D-RIBITYLAMINO)URACIL PHOSPHATASE YBJI-RELATED"/>
    <property type="match status" value="1"/>
</dbReference>
<proteinExistence type="predicted"/>
<evidence type="ECO:0000313" key="1">
    <source>
        <dbReference type="EMBL" id="TLQ04345.1"/>
    </source>
</evidence>
<accession>A0A5R9BUX3</accession>
<dbReference type="AlphaFoldDB" id="A0A5R9BUX3"/>
<dbReference type="PANTHER" id="PTHR10000">
    <property type="entry name" value="PHOSPHOSERINE PHOSPHATASE"/>
    <property type="match status" value="1"/>
</dbReference>
<dbReference type="Pfam" id="PF08282">
    <property type="entry name" value="Hydrolase_3"/>
    <property type="match status" value="1"/>
</dbReference>
<dbReference type="OrthoDB" id="9814970at2"/>
<dbReference type="Proteomes" id="UP000305541">
    <property type="component" value="Unassembled WGS sequence"/>
</dbReference>
<evidence type="ECO:0000313" key="2">
    <source>
        <dbReference type="Proteomes" id="UP000305541"/>
    </source>
</evidence>
<dbReference type="Gene3D" id="3.40.50.1000">
    <property type="entry name" value="HAD superfamily/HAD-like"/>
    <property type="match status" value="1"/>
</dbReference>
<keyword evidence="1" id="KW-0378">Hydrolase</keyword>
<dbReference type="GO" id="GO:0016791">
    <property type="term" value="F:phosphatase activity"/>
    <property type="evidence" value="ECO:0007669"/>
    <property type="project" value="TreeGrafter"/>
</dbReference>
<comment type="caution">
    <text evidence="1">The sequence shown here is derived from an EMBL/GenBank/DDBJ whole genome shotgun (WGS) entry which is preliminary data.</text>
</comment>
<dbReference type="InterPro" id="IPR000150">
    <property type="entry name" value="Cof"/>
</dbReference>
<dbReference type="NCBIfam" id="TIGR01484">
    <property type="entry name" value="HAD-SF-IIB"/>
    <property type="match status" value="1"/>
</dbReference>
<dbReference type="EMBL" id="VBTH01000008">
    <property type="protein sequence ID" value="TLQ04345.1"/>
    <property type="molecule type" value="Genomic_DNA"/>
</dbReference>
<dbReference type="InterPro" id="IPR023214">
    <property type="entry name" value="HAD_sf"/>
</dbReference>
<dbReference type="RefSeq" id="WP_138474377.1">
    <property type="nucleotide sequence ID" value="NZ_VBTH01000008.1"/>
</dbReference>